<dbReference type="EMBL" id="PXYW01000012">
    <property type="protein sequence ID" value="PSR34103.1"/>
    <property type="molecule type" value="Genomic_DNA"/>
</dbReference>
<evidence type="ECO:0000313" key="2">
    <source>
        <dbReference type="EMBL" id="PSR34103.1"/>
    </source>
</evidence>
<accession>A0A2T2XHV8</accession>
<dbReference type="Proteomes" id="UP000242972">
    <property type="component" value="Unassembled WGS sequence"/>
</dbReference>
<evidence type="ECO:0000313" key="3">
    <source>
        <dbReference type="Proteomes" id="UP000242972"/>
    </source>
</evidence>
<dbReference type="InterPro" id="IPR051030">
    <property type="entry name" value="Vitamin_B12-ABC_binding"/>
</dbReference>
<dbReference type="PROSITE" id="PS50983">
    <property type="entry name" value="FE_B12_PBP"/>
    <property type="match status" value="1"/>
</dbReference>
<protein>
    <submittedName>
        <fullName evidence="2">Cobalamin-binding protein</fullName>
    </submittedName>
</protein>
<sequence>MLTYIFRQIFTWPVGWPIMRWLTANSTSRKQGAGIVYPERIVTLAAEIPAIIYELGALHRVVGISGYTTAPEEALVLPKVSGFRSASIDRIMRQKPDLAILTSNVQQDLAVKLGQAGVTILHLNPHRLTDLFDTVTLLGGILGETVRAEQLNQKLHEAFAQVKQSGEKLPWHPRVYFEEWMDPPICGTGWVSDLIEIAGGIDVFREKSVEGRTASLRQLTASEIVTANVDIVLASWCGKPFDPETFNERVGSSRMSAIKTHSVFELDGNILQCGPGLVQAAHAVHNILSEHVAIFPSPQMQ</sequence>
<dbReference type="InterPro" id="IPR002491">
    <property type="entry name" value="ABC_transptr_periplasmic_BD"/>
</dbReference>
<gene>
    <name evidence="2" type="ORF">C7B46_06800</name>
</gene>
<dbReference type="AlphaFoldDB" id="A0A2T2XHV8"/>
<dbReference type="PANTHER" id="PTHR42860">
    <property type="entry name" value="VITAMIN B12-BINDING PROTEIN"/>
    <property type="match status" value="1"/>
</dbReference>
<dbReference type="PANTHER" id="PTHR42860:SF2">
    <property type="entry name" value="BLL4160 PROTEIN"/>
    <property type="match status" value="1"/>
</dbReference>
<evidence type="ECO:0000259" key="1">
    <source>
        <dbReference type="PROSITE" id="PS50983"/>
    </source>
</evidence>
<dbReference type="SUPFAM" id="SSF53807">
    <property type="entry name" value="Helical backbone' metal receptor"/>
    <property type="match status" value="1"/>
</dbReference>
<comment type="caution">
    <text evidence="2">The sequence shown here is derived from an EMBL/GenBank/DDBJ whole genome shotgun (WGS) entry which is preliminary data.</text>
</comment>
<dbReference type="Gene3D" id="3.40.50.1980">
    <property type="entry name" value="Nitrogenase molybdenum iron protein domain"/>
    <property type="match status" value="2"/>
</dbReference>
<name>A0A2T2XHV8_9FIRM</name>
<organism evidence="2 3">
    <name type="scientific">Sulfobacillus benefaciens</name>
    <dbReference type="NCBI Taxonomy" id="453960"/>
    <lineage>
        <taxon>Bacteria</taxon>
        <taxon>Bacillati</taxon>
        <taxon>Bacillota</taxon>
        <taxon>Clostridia</taxon>
        <taxon>Eubacteriales</taxon>
        <taxon>Clostridiales Family XVII. Incertae Sedis</taxon>
        <taxon>Sulfobacillus</taxon>
    </lineage>
</organism>
<feature type="domain" description="Fe/B12 periplasmic-binding" evidence="1">
    <location>
        <begin position="40"/>
        <end position="299"/>
    </location>
</feature>
<dbReference type="Pfam" id="PF01497">
    <property type="entry name" value="Peripla_BP_2"/>
    <property type="match status" value="1"/>
</dbReference>
<reference evidence="2 3" key="1">
    <citation type="journal article" date="2014" name="BMC Genomics">
        <title>Comparison of environmental and isolate Sulfobacillus genomes reveals diverse carbon, sulfur, nitrogen, and hydrogen metabolisms.</title>
        <authorList>
            <person name="Justice N.B."/>
            <person name="Norman A."/>
            <person name="Brown C.T."/>
            <person name="Singh A."/>
            <person name="Thomas B.C."/>
            <person name="Banfield J.F."/>
        </authorList>
    </citation>
    <scope>NUCLEOTIDE SEQUENCE [LARGE SCALE GENOMIC DNA]</scope>
    <source>
        <strain evidence="2">AMDSBA4</strain>
    </source>
</reference>
<proteinExistence type="predicted"/>